<dbReference type="KEGG" id="sphj:BSL82_11055"/>
<dbReference type="SUPFAM" id="SSF47203">
    <property type="entry name" value="Acyl-CoA dehydrogenase C-terminal domain-like"/>
    <property type="match status" value="1"/>
</dbReference>
<dbReference type="Gene3D" id="1.20.140.10">
    <property type="entry name" value="Butyryl-CoA Dehydrogenase, subunit A, domain 3"/>
    <property type="match status" value="1"/>
</dbReference>
<dbReference type="AlphaFoldDB" id="A0A1L3ZVV1"/>
<dbReference type="RefSeq" id="WP_072597577.1">
    <property type="nucleotide sequence ID" value="NZ_CP018221.1"/>
</dbReference>
<feature type="domain" description="Acyl-CoA oxidase/dehydrogenase middle" evidence="8">
    <location>
        <begin position="118"/>
        <end position="194"/>
    </location>
</feature>
<dbReference type="InterPro" id="IPR046373">
    <property type="entry name" value="Acyl-CoA_Oxase/DH_mid-dom_sf"/>
</dbReference>
<dbReference type="SUPFAM" id="SSF56645">
    <property type="entry name" value="Acyl-CoA dehydrogenase NM domain-like"/>
    <property type="match status" value="1"/>
</dbReference>
<evidence type="ECO:0000313" key="11">
    <source>
        <dbReference type="Proteomes" id="UP000182063"/>
    </source>
</evidence>
<feature type="domain" description="Acyl-CoA dehydrogenase/oxidase N-terminal" evidence="9">
    <location>
        <begin position="7"/>
        <end position="101"/>
    </location>
</feature>
<evidence type="ECO:0000259" key="9">
    <source>
        <dbReference type="Pfam" id="PF02771"/>
    </source>
</evidence>
<dbReference type="InterPro" id="IPR009075">
    <property type="entry name" value="AcylCo_DH/oxidase_C"/>
</dbReference>
<dbReference type="Proteomes" id="UP000182063">
    <property type="component" value="Chromosome"/>
</dbReference>
<gene>
    <name evidence="10" type="ORF">BSL82_11055</name>
</gene>
<evidence type="ECO:0000256" key="5">
    <source>
        <dbReference type="ARBA" id="ARBA00023002"/>
    </source>
</evidence>
<dbReference type="Pfam" id="PF02771">
    <property type="entry name" value="Acyl-CoA_dh_N"/>
    <property type="match status" value="1"/>
</dbReference>
<sequence length="370" mass="39559">MDFQPSADRSMLAETLGRYLQKRYPVEVRHQISSSTAGWSPAHWRELADLGVLGGLVSESAGGFGGEGFDIAAIFEQLGRVIAVEPFLGTLMAARALALIGGHEALMGEVLTGSAMLAFAHEEPTSRYDLTSIRTSAKFDGTEWILTGTKAVVAHVEAADHVLVSARVSGTEGDQTGVGLFLVKRNAPGLSIQGYPLIDGGRAGDLHLVDTPSTLVAEAGYPVIEDAVAAGIVALSWEAVGIMDVTRMATLEYLRTRRQFGVPIGKFQALQHRMATVALEIEQARSAAINAANALQGDRIKRERSISAAKYTIGRAGTLVAEEAIQLHGGMGMTWELPVSHFAKRLTMIGHQLGDEDHHLARFIKLGEAV</sequence>
<feature type="domain" description="Acyl-CoA dehydrogenase/oxidase C-terminal" evidence="7">
    <location>
        <begin position="220"/>
        <end position="345"/>
    </location>
</feature>
<dbReference type="Pfam" id="PF00441">
    <property type="entry name" value="Acyl-CoA_dh_1"/>
    <property type="match status" value="1"/>
</dbReference>
<dbReference type="InterPro" id="IPR006091">
    <property type="entry name" value="Acyl-CoA_Oxase/DH_mid-dom"/>
</dbReference>
<keyword evidence="11" id="KW-1185">Reference proteome</keyword>
<reference evidence="11" key="1">
    <citation type="submission" date="2016-11" db="EMBL/GenBank/DDBJ databases">
        <title>Complete Genome Sequence of alachlor-degrading Sphingomonas sp. strain JJ-A5.</title>
        <authorList>
            <person name="Lee H."/>
            <person name="Ka J.-O."/>
        </authorList>
    </citation>
    <scope>NUCLEOTIDE SEQUENCE [LARGE SCALE GENOMIC DNA]</scope>
    <source>
        <strain evidence="11">JJ-A5</strain>
    </source>
</reference>
<dbReference type="STRING" id="1921510.BSL82_11055"/>
<keyword evidence="3 6" id="KW-0285">Flavoprotein</keyword>
<evidence type="ECO:0000256" key="3">
    <source>
        <dbReference type="ARBA" id="ARBA00022630"/>
    </source>
</evidence>
<keyword evidence="5 6" id="KW-0560">Oxidoreductase</keyword>
<evidence type="ECO:0000313" key="10">
    <source>
        <dbReference type="EMBL" id="API59786.1"/>
    </source>
</evidence>
<evidence type="ECO:0000259" key="7">
    <source>
        <dbReference type="Pfam" id="PF00441"/>
    </source>
</evidence>
<protein>
    <submittedName>
        <fullName evidence="10">Pimeloyl-CoA dehydrogenase small subunit</fullName>
    </submittedName>
</protein>
<dbReference type="InterPro" id="IPR013786">
    <property type="entry name" value="AcylCoA_DH/ox_N"/>
</dbReference>
<keyword evidence="4 6" id="KW-0274">FAD</keyword>
<dbReference type="InterPro" id="IPR009100">
    <property type="entry name" value="AcylCoA_DH/oxidase_NM_dom_sf"/>
</dbReference>
<dbReference type="CDD" id="cd00567">
    <property type="entry name" value="ACAD"/>
    <property type="match status" value="1"/>
</dbReference>
<dbReference type="GO" id="GO:0003995">
    <property type="term" value="F:acyl-CoA dehydrogenase activity"/>
    <property type="evidence" value="ECO:0007669"/>
    <property type="project" value="TreeGrafter"/>
</dbReference>
<dbReference type="Pfam" id="PF02770">
    <property type="entry name" value="Acyl-CoA_dh_M"/>
    <property type="match status" value="1"/>
</dbReference>
<dbReference type="GO" id="GO:0050660">
    <property type="term" value="F:flavin adenine dinucleotide binding"/>
    <property type="evidence" value="ECO:0007669"/>
    <property type="project" value="InterPro"/>
</dbReference>
<proteinExistence type="inferred from homology"/>
<dbReference type="Gene3D" id="2.40.110.10">
    <property type="entry name" value="Butyryl-CoA Dehydrogenase, subunit A, domain 2"/>
    <property type="match status" value="1"/>
</dbReference>
<dbReference type="EMBL" id="CP018221">
    <property type="protein sequence ID" value="API59786.1"/>
    <property type="molecule type" value="Genomic_DNA"/>
</dbReference>
<evidence type="ECO:0000259" key="8">
    <source>
        <dbReference type="Pfam" id="PF02770"/>
    </source>
</evidence>
<evidence type="ECO:0000256" key="4">
    <source>
        <dbReference type="ARBA" id="ARBA00022827"/>
    </source>
</evidence>
<evidence type="ECO:0000256" key="1">
    <source>
        <dbReference type="ARBA" id="ARBA00001974"/>
    </source>
</evidence>
<dbReference type="PANTHER" id="PTHR43884">
    <property type="entry name" value="ACYL-COA DEHYDROGENASE"/>
    <property type="match status" value="1"/>
</dbReference>
<dbReference type="OrthoDB" id="7328575at2"/>
<evidence type="ECO:0000256" key="2">
    <source>
        <dbReference type="ARBA" id="ARBA00009347"/>
    </source>
</evidence>
<comment type="similarity">
    <text evidence="2 6">Belongs to the acyl-CoA dehydrogenase family.</text>
</comment>
<organism evidence="10 11">
    <name type="scientific">Tardibacter chloracetimidivorans</name>
    <dbReference type="NCBI Taxonomy" id="1921510"/>
    <lineage>
        <taxon>Bacteria</taxon>
        <taxon>Pseudomonadati</taxon>
        <taxon>Pseudomonadota</taxon>
        <taxon>Alphaproteobacteria</taxon>
        <taxon>Sphingomonadales</taxon>
        <taxon>Sphingomonadaceae</taxon>
        <taxon>Tardibacter</taxon>
    </lineage>
</organism>
<evidence type="ECO:0000256" key="6">
    <source>
        <dbReference type="RuleBase" id="RU362125"/>
    </source>
</evidence>
<comment type="cofactor">
    <cofactor evidence="1 6">
        <name>FAD</name>
        <dbReference type="ChEBI" id="CHEBI:57692"/>
    </cofactor>
</comment>
<dbReference type="InterPro" id="IPR036250">
    <property type="entry name" value="AcylCo_DH-like_C"/>
</dbReference>
<dbReference type="Gene3D" id="1.10.540.10">
    <property type="entry name" value="Acyl-CoA dehydrogenase/oxidase, N-terminal domain"/>
    <property type="match status" value="1"/>
</dbReference>
<name>A0A1L3ZVV1_9SPHN</name>
<dbReference type="PANTHER" id="PTHR43884:SF20">
    <property type="entry name" value="ACYL-COA DEHYDROGENASE FADE28"/>
    <property type="match status" value="1"/>
</dbReference>
<accession>A0A1L3ZVV1</accession>
<dbReference type="InterPro" id="IPR037069">
    <property type="entry name" value="AcylCoA_DH/ox_N_sf"/>
</dbReference>